<accession>A0ABP9V7P2</accession>
<name>A0ABP9V7P2_9BACT</name>
<dbReference type="InterPro" id="IPR017853">
    <property type="entry name" value="GH"/>
</dbReference>
<organism evidence="3 4">
    <name type="scientific">Rubritalea halochordaticola</name>
    <dbReference type="NCBI Taxonomy" id="714537"/>
    <lineage>
        <taxon>Bacteria</taxon>
        <taxon>Pseudomonadati</taxon>
        <taxon>Verrucomicrobiota</taxon>
        <taxon>Verrucomicrobiia</taxon>
        <taxon>Verrucomicrobiales</taxon>
        <taxon>Rubritaleaceae</taxon>
        <taxon>Rubritalea</taxon>
    </lineage>
</organism>
<dbReference type="InterPro" id="IPR057739">
    <property type="entry name" value="Glyco_hydro_29_N"/>
</dbReference>
<feature type="chain" id="PRO_5046927035" description="Glycoside hydrolase family 29 N-terminal domain-containing protein" evidence="1">
    <location>
        <begin position="26"/>
        <end position="500"/>
    </location>
</feature>
<dbReference type="EMBL" id="BAABRL010000014">
    <property type="protein sequence ID" value="GAA5497387.1"/>
    <property type="molecule type" value="Genomic_DNA"/>
</dbReference>
<gene>
    <name evidence="3" type="ORF">Rhal01_03581</name>
</gene>
<evidence type="ECO:0000256" key="1">
    <source>
        <dbReference type="SAM" id="SignalP"/>
    </source>
</evidence>
<dbReference type="Pfam" id="PF01120">
    <property type="entry name" value="Alpha_L_fucos"/>
    <property type="match status" value="1"/>
</dbReference>
<dbReference type="RefSeq" id="WP_346189906.1">
    <property type="nucleotide sequence ID" value="NZ_BAABRL010000014.1"/>
</dbReference>
<proteinExistence type="predicted"/>
<feature type="domain" description="Glycoside hydrolase family 29 N-terminal" evidence="2">
    <location>
        <begin position="218"/>
        <end position="352"/>
    </location>
</feature>
<comment type="caution">
    <text evidence="3">The sequence shown here is derived from an EMBL/GenBank/DDBJ whole genome shotgun (WGS) entry which is preliminary data.</text>
</comment>
<protein>
    <recommendedName>
        <fullName evidence="2">Glycoside hydrolase family 29 N-terminal domain-containing protein</fullName>
    </recommendedName>
</protein>
<sequence length="500" mass="56101">MKLLFSQSKALFAGFLLASQVNVHAQNDASAKSTPLINFQPERKIDNIEYLMAASAERNQGKLSHQQLPKHFWIKGLNKGATLSWQVKSKTTTDYHVDALLSAKAGTTFTLKAQDSQGRFATTTVKKSLDGWDKQDCKTLRVPAGLSTITLTVESDSKVDLKSLELIRKSDYAAQQKRVADFRADSTWFAQSKYGIMMQYGTWSYPRKGPQRDKEAMANDFNVPAFVSQMKEMGAGYVVFSVTWWDYAFMAPMESVDTIVGHSKNTTKRDLLGDLTKGLQEADIPVFFYYHMGQAGHKGGKTDWWQAQQFPSQQYTQTGQGDRSVFFKNWESVVSEIGNRYGKNLDGWFFDDGLCYYPAPFERLGKAAKAGNPDRLISYNPWIVSRYTEFQEVEFGEGHYFKAKHGTAAADGDGIWTAGKAKGLLQHGMFTMDGGWGVNKANMSAKPKLSPSDLVSMIKKASKHNSPLSINLLMWDSDTGDYFDPESFQVMKEVKKAIRD</sequence>
<dbReference type="Proteomes" id="UP001424741">
    <property type="component" value="Unassembled WGS sequence"/>
</dbReference>
<evidence type="ECO:0000259" key="2">
    <source>
        <dbReference type="Pfam" id="PF01120"/>
    </source>
</evidence>
<dbReference type="Gene3D" id="2.60.120.260">
    <property type="entry name" value="Galactose-binding domain-like"/>
    <property type="match status" value="1"/>
</dbReference>
<evidence type="ECO:0000313" key="4">
    <source>
        <dbReference type="Proteomes" id="UP001424741"/>
    </source>
</evidence>
<keyword evidence="4" id="KW-1185">Reference proteome</keyword>
<dbReference type="SUPFAM" id="SSF51445">
    <property type="entry name" value="(Trans)glycosidases"/>
    <property type="match status" value="1"/>
</dbReference>
<feature type="signal peptide" evidence="1">
    <location>
        <begin position="1"/>
        <end position="25"/>
    </location>
</feature>
<keyword evidence="1" id="KW-0732">Signal</keyword>
<dbReference type="Gene3D" id="3.20.20.80">
    <property type="entry name" value="Glycosidases"/>
    <property type="match status" value="1"/>
</dbReference>
<reference evidence="3 4" key="1">
    <citation type="submission" date="2024-02" db="EMBL/GenBank/DDBJ databases">
        <title>Rubritalea halochordaticola NBRC 107102.</title>
        <authorList>
            <person name="Ichikawa N."/>
            <person name="Katano-Makiyama Y."/>
            <person name="Hidaka K."/>
        </authorList>
    </citation>
    <scope>NUCLEOTIDE SEQUENCE [LARGE SCALE GENOMIC DNA]</scope>
    <source>
        <strain evidence="3 4">NBRC 107102</strain>
    </source>
</reference>
<evidence type="ECO:0000313" key="3">
    <source>
        <dbReference type="EMBL" id="GAA5497387.1"/>
    </source>
</evidence>